<dbReference type="EMBL" id="QDKM01000003">
    <property type="protein sequence ID" value="PVH29311.1"/>
    <property type="molecule type" value="Genomic_DNA"/>
</dbReference>
<protein>
    <recommendedName>
        <fullName evidence="2">G domain-containing protein</fullName>
    </recommendedName>
</protein>
<keyword evidence="1" id="KW-1133">Transmembrane helix</keyword>
<evidence type="ECO:0000313" key="4">
    <source>
        <dbReference type="Proteomes" id="UP000245911"/>
    </source>
</evidence>
<keyword evidence="1" id="KW-0472">Membrane</keyword>
<dbReference type="GO" id="GO:0002098">
    <property type="term" value="P:tRNA wobble uridine modification"/>
    <property type="evidence" value="ECO:0007669"/>
    <property type="project" value="TreeGrafter"/>
</dbReference>
<keyword evidence="4" id="KW-1185">Reference proteome</keyword>
<dbReference type="AlphaFoldDB" id="A0A2T8HV65"/>
<dbReference type="RefSeq" id="WP_116558309.1">
    <property type="nucleotide sequence ID" value="NZ_QDKM01000003.1"/>
</dbReference>
<evidence type="ECO:0000259" key="2">
    <source>
        <dbReference type="Pfam" id="PF01926"/>
    </source>
</evidence>
<dbReference type="InterPro" id="IPR027417">
    <property type="entry name" value="P-loop_NTPase"/>
</dbReference>
<keyword evidence="1" id="KW-0812">Transmembrane</keyword>
<accession>A0A2T8HV65</accession>
<dbReference type="Gene3D" id="3.40.50.300">
    <property type="entry name" value="P-loop containing nucleotide triphosphate hydrolases"/>
    <property type="match status" value="1"/>
</dbReference>
<dbReference type="Pfam" id="PF01926">
    <property type="entry name" value="MMR_HSR1"/>
    <property type="match status" value="1"/>
</dbReference>
<gene>
    <name evidence="3" type="ORF">DDE20_09905</name>
</gene>
<comment type="caution">
    <text evidence="3">The sequence shown here is derived from an EMBL/GenBank/DDBJ whole genome shotgun (WGS) entry which is preliminary data.</text>
</comment>
<feature type="domain" description="G" evidence="2">
    <location>
        <begin position="283"/>
        <end position="379"/>
    </location>
</feature>
<dbReference type="GO" id="GO:0030488">
    <property type="term" value="P:tRNA methylation"/>
    <property type="evidence" value="ECO:0007669"/>
    <property type="project" value="TreeGrafter"/>
</dbReference>
<feature type="transmembrane region" description="Helical" evidence="1">
    <location>
        <begin position="17"/>
        <end position="37"/>
    </location>
</feature>
<evidence type="ECO:0000313" key="3">
    <source>
        <dbReference type="EMBL" id="PVH29311.1"/>
    </source>
</evidence>
<dbReference type="SUPFAM" id="SSF52540">
    <property type="entry name" value="P-loop containing nucleoside triphosphate hydrolases"/>
    <property type="match status" value="1"/>
</dbReference>
<dbReference type="PANTHER" id="PTHR42714:SF2">
    <property type="entry name" value="TRNA MODIFICATION GTPASE GTPBP3, MITOCHONDRIAL"/>
    <property type="match status" value="1"/>
</dbReference>
<evidence type="ECO:0000256" key="1">
    <source>
        <dbReference type="SAM" id="Phobius"/>
    </source>
</evidence>
<dbReference type="OrthoDB" id="238366at2"/>
<name>A0A2T8HV65_9RHOB</name>
<feature type="transmembrane region" description="Helical" evidence="1">
    <location>
        <begin position="43"/>
        <end position="65"/>
    </location>
</feature>
<reference evidence="3 4" key="1">
    <citation type="submission" date="2018-04" db="EMBL/GenBank/DDBJ databases">
        <title>Pararhodobacter oceanense sp. nov., isolated from marine intertidal sediment.</title>
        <authorList>
            <person name="Wang X.-L."/>
            <person name="Du Z.-J."/>
        </authorList>
    </citation>
    <scope>NUCLEOTIDE SEQUENCE [LARGE SCALE GENOMIC DNA]</scope>
    <source>
        <strain evidence="3 4">AM505</strain>
    </source>
</reference>
<dbReference type="GO" id="GO:0005829">
    <property type="term" value="C:cytosol"/>
    <property type="evidence" value="ECO:0007669"/>
    <property type="project" value="TreeGrafter"/>
</dbReference>
<dbReference type="InterPro" id="IPR006073">
    <property type="entry name" value="GTP-bd"/>
</dbReference>
<organism evidence="3 4">
    <name type="scientific">Pararhodobacter oceanensis</name>
    <dbReference type="NCBI Taxonomy" id="2172121"/>
    <lineage>
        <taxon>Bacteria</taxon>
        <taxon>Pseudomonadati</taxon>
        <taxon>Pseudomonadota</taxon>
        <taxon>Alphaproteobacteria</taxon>
        <taxon>Rhodobacterales</taxon>
        <taxon>Paracoccaceae</taxon>
        <taxon>Pararhodobacter</taxon>
    </lineage>
</organism>
<dbReference type="PANTHER" id="PTHR42714">
    <property type="entry name" value="TRNA MODIFICATION GTPASE GTPBP3"/>
    <property type="match status" value="1"/>
</dbReference>
<dbReference type="Proteomes" id="UP000245911">
    <property type="component" value="Unassembled WGS sequence"/>
</dbReference>
<dbReference type="GO" id="GO:0005525">
    <property type="term" value="F:GTP binding"/>
    <property type="evidence" value="ECO:0007669"/>
    <property type="project" value="InterPro"/>
</dbReference>
<dbReference type="CDD" id="cd00882">
    <property type="entry name" value="Ras_like_GTPase"/>
    <property type="match status" value="1"/>
</dbReference>
<sequence length="507" mass="55748">MTLGARLRRRLLRWNRVALALAMALPLIVSMALGFLWLHDHGWLLYFVLASAALFAVLRAVVWLVQWRGQGVTGERELTGPAPDPEWSEAERAVFERARARISTRLSAPIPWPDLTAEALAVVEGIAADMSDGKRSALDFTVPEALLLIDRVALQYRAFLLENVPYSDRLSVRTMHWAWRKQETAQAAWNTGFLAWRGLRLVLNPAMGLLREAERVLAAGLQDRLTVRFRRDAQAILLEEAAQAAIDLYSGRLRASDDDLARVAVAGHQRDLALAAPLDSPLRVVVVGQKGVGKSSLINAVLDDDLAEVDAVSTNGRALAFEGTMGDTPLRMIDTPGLDGSAAREKVLLREMLEADIVLWVHRATRPGRAADASLMAALQEALRGLPERRPPVILHLASGVDQLLQDWPRVENRLTAADHALVERAMQAIADPLGSVPVLPLSLAPPNWNLEALRQRLVAVFPEARQVQRGRLRVAASDRSGLRGNAKRAGRGMRSAARTVLGRIRK</sequence>
<proteinExistence type="predicted"/>